<name>A0A1G6GDU4_9ACTN</name>
<feature type="transmembrane region" description="Helical" evidence="8">
    <location>
        <begin position="247"/>
        <end position="269"/>
    </location>
</feature>
<dbReference type="CDD" id="cd09319">
    <property type="entry name" value="TDT_like_1"/>
    <property type="match status" value="1"/>
</dbReference>
<dbReference type="STRING" id="1577474.GA0111570_101277"/>
<feature type="transmembrane region" description="Helical" evidence="8">
    <location>
        <begin position="111"/>
        <end position="133"/>
    </location>
</feature>
<dbReference type="InterPro" id="IPR038665">
    <property type="entry name" value="Voltage-dep_anion_channel_sf"/>
</dbReference>
<dbReference type="PANTHER" id="PTHR31686">
    <property type="match status" value="1"/>
</dbReference>
<feature type="transmembrane region" description="Helical" evidence="8">
    <location>
        <begin position="281"/>
        <end position="299"/>
    </location>
</feature>
<evidence type="ECO:0000256" key="3">
    <source>
        <dbReference type="ARBA" id="ARBA00022448"/>
    </source>
</evidence>
<evidence type="ECO:0000313" key="9">
    <source>
        <dbReference type="EMBL" id="SDB80003.1"/>
    </source>
</evidence>
<evidence type="ECO:0000256" key="1">
    <source>
        <dbReference type="ARBA" id="ARBA00004651"/>
    </source>
</evidence>
<dbReference type="OrthoDB" id="958273at2"/>
<comment type="subcellular location">
    <subcellularLocation>
        <location evidence="1">Cell membrane</location>
        <topology evidence="1">Multi-pass membrane protein</topology>
    </subcellularLocation>
</comment>
<evidence type="ECO:0000256" key="7">
    <source>
        <dbReference type="ARBA" id="ARBA00023136"/>
    </source>
</evidence>
<evidence type="ECO:0000256" key="4">
    <source>
        <dbReference type="ARBA" id="ARBA00022475"/>
    </source>
</evidence>
<feature type="transmembrane region" description="Helical" evidence="8">
    <location>
        <begin position="176"/>
        <end position="203"/>
    </location>
</feature>
<keyword evidence="6 8" id="KW-1133">Transmembrane helix</keyword>
<evidence type="ECO:0000313" key="10">
    <source>
        <dbReference type="Proteomes" id="UP000199086"/>
    </source>
</evidence>
<dbReference type="Pfam" id="PF03595">
    <property type="entry name" value="SLAC1"/>
    <property type="match status" value="1"/>
</dbReference>
<dbReference type="InterPro" id="IPR004695">
    <property type="entry name" value="SLAC1/Mae1/Ssu1/TehA"/>
</dbReference>
<evidence type="ECO:0000256" key="8">
    <source>
        <dbReference type="SAM" id="Phobius"/>
    </source>
</evidence>
<accession>A0A1G6GDU4</accession>
<dbReference type="EMBL" id="FMYF01000001">
    <property type="protein sequence ID" value="SDB80003.1"/>
    <property type="molecule type" value="Genomic_DNA"/>
</dbReference>
<protein>
    <submittedName>
        <fullName evidence="9">Tellurite resistance protein TehA</fullName>
    </submittedName>
</protein>
<proteinExistence type="inferred from homology"/>
<gene>
    <name evidence="9" type="ORF">GA0111570_101277</name>
</gene>
<reference evidence="9 10" key="1">
    <citation type="submission" date="2016-06" db="EMBL/GenBank/DDBJ databases">
        <authorList>
            <person name="Olsen C.W."/>
            <person name="Carey S."/>
            <person name="Hinshaw L."/>
            <person name="Karasin A.I."/>
        </authorList>
    </citation>
    <scope>NUCLEOTIDE SEQUENCE [LARGE SCALE GENOMIC DNA]</scope>
    <source>
        <strain evidence="9 10">LZ-22</strain>
    </source>
</reference>
<dbReference type="PANTHER" id="PTHR31686:SF1">
    <property type="entry name" value="SULFITE EFFLUX PUMP SSU1"/>
    <property type="match status" value="1"/>
</dbReference>
<dbReference type="InterPro" id="IPR051629">
    <property type="entry name" value="Sulfite_efflux_TDT"/>
</dbReference>
<feature type="transmembrane region" description="Helical" evidence="8">
    <location>
        <begin position="215"/>
        <end position="235"/>
    </location>
</feature>
<evidence type="ECO:0000256" key="5">
    <source>
        <dbReference type="ARBA" id="ARBA00022692"/>
    </source>
</evidence>
<sequence>MTTEPSQRTDPPLEHLSPGYFALVMATGIVATGCAQRGWGTAALAFLGVAVVAYATLVVLNVARWARHRSAMVADLRNPRTAFQFFTFVAATDVVGAALAGHGLWGVTAALLAVAGSVWAVLGYVIPGIAVLTRQDTSIVGSVNGSWLVWVVASQSVAVVAATLEPHFAGAREWLAIMAVFSWSVGIMLYAATALVVALRLALHRMEPHEMDPAYWILMGAVAITVVAGATIVEMDSAPMVDVVRGLVAGLAVLMWCFATWLIPALVGAGVWRHLVHRVPLNYTPSLWSMVFPLGMYAVAGMRLGRADRLPIVERIGELWIWVALAVWSVTFVAMVVSWARALRSRRAERT</sequence>
<dbReference type="RefSeq" id="WP_092605595.1">
    <property type="nucleotide sequence ID" value="NZ_FMYF01000001.1"/>
</dbReference>
<feature type="transmembrane region" description="Helical" evidence="8">
    <location>
        <begin position="83"/>
        <end position="105"/>
    </location>
</feature>
<dbReference type="GO" id="GO:0000319">
    <property type="term" value="F:sulfite transmembrane transporter activity"/>
    <property type="evidence" value="ECO:0007669"/>
    <property type="project" value="TreeGrafter"/>
</dbReference>
<keyword evidence="3" id="KW-0813">Transport</keyword>
<feature type="transmembrane region" description="Helical" evidence="8">
    <location>
        <begin position="45"/>
        <end position="63"/>
    </location>
</feature>
<keyword evidence="5 8" id="KW-0812">Transmembrane</keyword>
<feature type="transmembrane region" description="Helical" evidence="8">
    <location>
        <begin position="319"/>
        <end position="340"/>
    </location>
</feature>
<organism evidence="9 10">
    <name type="scientific">Raineyella antarctica</name>
    <dbReference type="NCBI Taxonomy" id="1577474"/>
    <lineage>
        <taxon>Bacteria</taxon>
        <taxon>Bacillati</taxon>
        <taxon>Actinomycetota</taxon>
        <taxon>Actinomycetes</taxon>
        <taxon>Propionibacteriales</taxon>
        <taxon>Propionibacteriaceae</taxon>
        <taxon>Raineyella</taxon>
    </lineage>
</organism>
<keyword evidence="7 8" id="KW-0472">Membrane</keyword>
<feature type="transmembrane region" description="Helical" evidence="8">
    <location>
        <begin position="145"/>
        <end position="164"/>
    </location>
</feature>
<dbReference type="GO" id="GO:0005886">
    <property type="term" value="C:plasma membrane"/>
    <property type="evidence" value="ECO:0007669"/>
    <property type="project" value="UniProtKB-SubCell"/>
</dbReference>
<evidence type="ECO:0000256" key="2">
    <source>
        <dbReference type="ARBA" id="ARBA00008566"/>
    </source>
</evidence>
<comment type="similarity">
    <text evidence="2">Belongs to the tellurite-resistance/dicarboxylate transporter (TDT) family.</text>
</comment>
<keyword evidence="10" id="KW-1185">Reference proteome</keyword>
<feature type="transmembrane region" description="Helical" evidence="8">
    <location>
        <begin position="20"/>
        <end position="39"/>
    </location>
</feature>
<dbReference type="AlphaFoldDB" id="A0A1G6GDU4"/>
<dbReference type="Gene3D" id="1.50.10.150">
    <property type="entry name" value="Voltage-dependent anion channel"/>
    <property type="match status" value="1"/>
</dbReference>
<dbReference type="Proteomes" id="UP000199086">
    <property type="component" value="Unassembled WGS sequence"/>
</dbReference>
<evidence type="ECO:0000256" key="6">
    <source>
        <dbReference type="ARBA" id="ARBA00022989"/>
    </source>
</evidence>
<keyword evidence="4" id="KW-1003">Cell membrane</keyword>